<sequence length="307" mass="34477">MDLRDITDDAFTIKFGGPHTEIDVYTLTDALIGIADALREINSIVNPEIELEVIFENSAEGSFLAKIRLNKRAKSNLIRFGEAIIVGLLINYVSTELLYEKPTYTVDGDKLIIVTSQEKLIFPKSVFDQQDEISSNINVAKGMKKAFEAVDQDDDVHSLGIIPGEDVHAKPAVDVPRAKFPKVIAKLNYAVDRSSRDMLTQQAFDARTTRNVTERTTVGIIKAVLRRSKRKWQFSWQGFEISAPITDPIFFDRLAGRQIAIAQGDSLDVDLQITQSFHSETLVWINTSYEVLKVYELIEGPKQTSLL</sequence>
<evidence type="ECO:0000313" key="1">
    <source>
        <dbReference type="EMBL" id="KWT64338.1"/>
    </source>
</evidence>
<dbReference type="PATRIC" id="fig|121290.4.peg.783"/>
<dbReference type="OrthoDB" id="8449396at2"/>
<dbReference type="AlphaFoldDB" id="A0A109B8U7"/>
<accession>A0A109B8U7</accession>
<keyword evidence="2" id="KW-1185">Reference proteome</keyword>
<evidence type="ECO:0000313" key="2">
    <source>
        <dbReference type="Proteomes" id="UP000059074"/>
    </source>
</evidence>
<name>A0A109B8U7_HYPSL</name>
<proteinExistence type="predicted"/>
<protein>
    <submittedName>
        <fullName evidence="1">Uncharacterized protein</fullName>
    </submittedName>
</protein>
<dbReference type="EMBL" id="LMTR01000093">
    <property type="protein sequence ID" value="KWT64338.1"/>
    <property type="molecule type" value="Genomic_DNA"/>
</dbReference>
<comment type="caution">
    <text evidence="1">The sequence shown here is derived from an EMBL/GenBank/DDBJ whole genome shotgun (WGS) entry which is preliminary data.</text>
</comment>
<organism evidence="1 2">
    <name type="scientific">Hyphomicrobium sulfonivorans</name>
    <dbReference type="NCBI Taxonomy" id="121290"/>
    <lineage>
        <taxon>Bacteria</taxon>
        <taxon>Pseudomonadati</taxon>
        <taxon>Pseudomonadota</taxon>
        <taxon>Alphaproteobacteria</taxon>
        <taxon>Hyphomicrobiales</taxon>
        <taxon>Hyphomicrobiaceae</taxon>
        <taxon>Hyphomicrobium</taxon>
    </lineage>
</organism>
<dbReference type="Proteomes" id="UP000059074">
    <property type="component" value="Unassembled WGS sequence"/>
</dbReference>
<dbReference type="RefSeq" id="WP_068464857.1">
    <property type="nucleotide sequence ID" value="NZ_LMTR01000093.1"/>
</dbReference>
<gene>
    <name evidence="1" type="ORF">APY04_3350</name>
</gene>
<reference evidence="1 2" key="1">
    <citation type="submission" date="2015-10" db="EMBL/GenBank/DDBJ databases">
        <title>Transcriptomic analysis of a linuron degrading triple-species bacterial consortium.</title>
        <authorList>
            <person name="Albers P."/>
        </authorList>
    </citation>
    <scope>NUCLEOTIDE SEQUENCE [LARGE SCALE GENOMIC DNA]</scope>
    <source>
        <strain evidence="1 2">WDL6</strain>
    </source>
</reference>